<dbReference type="AlphaFoldDB" id="A0AAW5QS25"/>
<organism evidence="2 3">
    <name type="scientific">Microbaculum marinisediminis</name>
    <dbReference type="NCBI Taxonomy" id="2931392"/>
    <lineage>
        <taxon>Bacteria</taxon>
        <taxon>Pseudomonadati</taxon>
        <taxon>Pseudomonadota</taxon>
        <taxon>Alphaproteobacteria</taxon>
        <taxon>Hyphomicrobiales</taxon>
        <taxon>Tepidamorphaceae</taxon>
        <taxon>Microbaculum</taxon>
    </lineage>
</organism>
<evidence type="ECO:0000313" key="2">
    <source>
        <dbReference type="EMBL" id="MCT8970896.1"/>
    </source>
</evidence>
<keyword evidence="1" id="KW-1133">Transmembrane helix</keyword>
<accession>A0AAW5QS25</accession>
<keyword evidence="1" id="KW-0812">Transmembrane</keyword>
<dbReference type="Proteomes" id="UP001320898">
    <property type="component" value="Unassembled WGS sequence"/>
</dbReference>
<comment type="caution">
    <text evidence="2">The sequence shown here is derived from an EMBL/GenBank/DDBJ whole genome shotgun (WGS) entry which is preliminary data.</text>
</comment>
<proteinExistence type="predicted"/>
<keyword evidence="3" id="KW-1185">Reference proteome</keyword>
<sequence>MQTTSVFAVMFTALWLAALIAFIPWVQKTRHPDSKPLGAYLIFLAVFTITSYAIYLVILALQGAVWPGLLETGLVHAIVVIIVCFLPAFLLASWMIARKPPKAPPLDDSGAA</sequence>
<dbReference type="RefSeq" id="WP_261614474.1">
    <property type="nucleotide sequence ID" value="NZ_JALIDZ010000002.1"/>
</dbReference>
<evidence type="ECO:0000256" key="1">
    <source>
        <dbReference type="SAM" id="Phobius"/>
    </source>
</evidence>
<protein>
    <submittedName>
        <fullName evidence="2">Uncharacterized protein</fullName>
    </submittedName>
</protein>
<feature type="transmembrane region" description="Helical" evidence="1">
    <location>
        <begin position="38"/>
        <end position="61"/>
    </location>
</feature>
<dbReference type="EMBL" id="JALIDZ010000002">
    <property type="protein sequence ID" value="MCT8970896.1"/>
    <property type="molecule type" value="Genomic_DNA"/>
</dbReference>
<feature type="transmembrane region" description="Helical" evidence="1">
    <location>
        <begin position="6"/>
        <end position="26"/>
    </location>
</feature>
<reference evidence="2 3" key="1">
    <citation type="submission" date="2022-04" db="EMBL/GenBank/DDBJ databases">
        <authorList>
            <person name="Ye Y.-Q."/>
            <person name="Du Z.-J."/>
        </authorList>
    </citation>
    <scope>NUCLEOTIDE SEQUENCE [LARGE SCALE GENOMIC DNA]</scope>
    <source>
        <strain evidence="2 3">A6E488</strain>
    </source>
</reference>
<keyword evidence="1" id="KW-0472">Membrane</keyword>
<feature type="transmembrane region" description="Helical" evidence="1">
    <location>
        <begin position="73"/>
        <end position="97"/>
    </location>
</feature>
<evidence type="ECO:0000313" key="3">
    <source>
        <dbReference type="Proteomes" id="UP001320898"/>
    </source>
</evidence>
<gene>
    <name evidence="2" type="ORF">MUB46_03395</name>
</gene>
<name>A0AAW5QS25_9HYPH</name>